<feature type="region of interest" description="Disordered" evidence="1">
    <location>
        <begin position="1"/>
        <end position="22"/>
    </location>
</feature>
<sequence length="163" mass="18460">MGTSKPGKQINEEKGPAESQSQSLIIGDWHNEPYPCTAPKCLEIVRIVGSFKKIPTDYKLPTEPKYEFYAVVIEELKAQRKVMALDSEIITKKLSDLFDKWNSKKDLHLDDEIINSVAKMKICTDAWAKTIEEIEELKVAGNQQLISSKTSKTSQAFKSKKLQ</sequence>
<dbReference type="Proteomes" id="UP001327957">
    <property type="component" value="Unassembled WGS sequence"/>
</dbReference>
<comment type="caution">
    <text evidence="2">The sequence shown here is derived from an EMBL/GenBank/DDBJ whole genome shotgun (WGS) entry which is preliminary data.</text>
</comment>
<evidence type="ECO:0000313" key="3">
    <source>
        <dbReference type="Proteomes" id="UP001327957"/>
    </source>
</evidence>
<evidence type="ECO:0000256" key="1">
    <source>
        <dbReference type="SAM" id="MobiDB-lite"/>
    </source>
</evidence>
<organism evidence="2 3">
    <name type="scientific">Colletotrichum tabaci</name>
    <dbReference type="NCBI Taxonomy" id="1209068"/>
    <lineage>
        <taxon>Eukaryota</taxon>
        <taxon>Fungi</taxon>
        <taxon>Dikarya</taxon>
        <taxon>Ascomycota</taxon>
        <taxon>Pezizomycotina</taxon>
        <taxon>Sordariomycetes</taxon>
        <taxon>Hypocreomycetidae</taxon>
        <taxon>Glomerellales</taxon>
        <taxon>Glomerellaceae</taxon>
        <taxon>Colletotrichum</taxon>
        <taxon>Colletotrichum destructivum species complex</taxon>
    </lineage>
</organism>
<dbReference type="AlphaFoldDB" id="A0AAV9SW35"/>
<name>A0AAV9SW35_9PEZI</name>
<dbReference type="EMBL" id="JASAOK010000053">
    <property type="protein sequence ID" value="KAK6207863.1"/>
    <property type="molecule type" value="Genomic_DNA"/>
</dbReference>
<gene>
    <name evidence="2" type="ORF">QIS74_12944</name>
</gene>
<keyword evidence="3" id="KW-1185">Reference proteome</keyword>
<proteinExistence type="predicted"/>
<reference evidence="2 3" key="1">
    <citation type="submission" date="2023-04" db="EMBL/GenBank/DDBJ databases">
        <title>Colletotrichum tabacum stain YC1 causing leaf anthracnose on Nicotiana tabacum(L.) cv.</title>
        <authorList>
            <person name="Ji Z."/>
            <person name="Wang M."/>
            <person name="Zhang J."/>
            <person name="Wang N."/>
            <person name="Zhou Z."/>
        </authorList>
    </citation>
    <scope>NUCLEOTIDE SEQUENCE [LARGE SCALE GENOMIC DNA]</scope>
    <source>
        <strain evidence="2 3">YC1</strain>
    </source>
</reference>
<protein>
    <submittedName>
        <fullName evidence="2">Uncharacterized protein</fullName>
    </submittedName>
</protein>
<evidence type="ECO:0000313" key="2">
    <source>
        <dbReference type="EMBL" id="KAK6207863.1"/>
    </source>
</evidence>
<accession>A0AAV9SW35</accession>